<dbReference type="SUPFAM" id="SSF51905">
    <property type="entry name" value="FAD/NAD(P)-binding domain"/>
    <property type="match status" value="2"/>
</dbReference>
<keyword evidence="7" id="KW-1185">Reference proteome</keyword>
<evidence type="ECO:0000259" key="5">
    <source>
        <dbReference type="Pfam" id="PF18267"/>
    </source>
</evidence>
<evidence type="ECO:0000256" key="1">
    <source>
        <dbReference type="ARBA" id="ARBA00001974"/>
    </source>
</evidence>
<dbReference type="Pfam" id="PF07992">
    <property type="entry name" value="Pyr_redox_2"/>
    <property type="match status" value="1"/>
</dbReference>
<dbReference type="InterPro" id="IPR036188">
    <property type="entry name" value="FAD/NAD-bd_sf"/>
</dbReference>
<accession>A0ABS2MR34</accession>
<feature type="domain" description="FAD/NAD(P)-binding" evidence="4">
    <location>
        <begin position="5"/>
        <end position="292"/>
    </location>
</feature>
<dbReference type="InterPro" id="IPR050260">
    <property type="entry name" value="FAD-bd_OxRdtase"/>
</dbReference>
<evidence type="ECO:0000313" key="6">
    <source>
        <dbReference type="EMBL" id="MBM7561854.1"/>
    </source>
</evidence>
<proteinExistence type="predicted"/>
<dbReference type="PRINTS" id="PR00469">
    <property type="entry name" value="PNDRDTASEII"/>
</dbReference>
<dbReference type="InterPro" id="IPR041575">
    <property type="entry name" value="Rubredoxin_C"/>
</dbReference>
<organism evidence="6 7">
    <name type="scientific">Fusibacter tunisiensis</name>
    <dbReference type="NCBI Taxonomy" id="1008308"/>
    <lineage>
        <taxon>Bacteria</taxon>
        <taxon>Bacillati</taxon>
        <taxon>Bacillota</taxon>
        <taxon>Clostridia</taxon>
        <taxon>Eubacteriales</taxon>
        <taxon>Eubacteriales Family XII. Incertae Sedis</taxon>
        <taxon>Fusibacter</taxon>
    </lineage>
</organism>
<reference evidence="6 7" key="1">
    <citation type="submission" date="2021-01" db="EMBL/GenBank/DDBJ databases">
        <title>Genomic Encyclopedia of Type Strains, Phase IV (KMG-IV): sequencing the most valuable type-strain genomes for metagenomic binning, comparative biology and taxonomic classification.</title>
        <authorList>
            <person name="Goeker M."/>
        </authorList>
    </citation>
    <scope>NUCLEOTIDE SEQUENCE [LARGE SCALE GENOMIC DNA]</scope>
    <source>
        <strain evidence="6 7">DSM 24436</strain>
    </source>
</reference>
<evidence type="ECO:0000256" key="3">
    <source>
        <dbReference type="ARBA" id="ARBA00022827"/>
    </source>
</evidence>
<dbReference type="Gene3D" id="3.30.390.30">
    <property type="match status" value="1"/>
</dbReference>
<protein>
    <submittedName>
        <fullName evidence="6">NAD(P)H-nitrite reductase large subunit</fullName>
    </submittedName>
</protein>
<keyword evidence="2" id="KW-0285">Flavoprotein</keyword>
<dbReference type="PANTHER" id="PTHR43429">
    <property type="entry name" value="PYRIDINE NUCLEOTIDE-DISULFIDE OXIDOREDUCTASE DOMAIN-CONTAINING"/>
    <property type="match status" value="1"/>
</dbReference>
<dbReference type="Proteomes" id="UP000767854">
    <property type="component" value="Unassembled WGS sequence"/>
</dbReference>
<dbReference type="EMBL" id="JAFBDT010000009">
    <property type="protein sequence ID" value="MBM7561854.1"/>
    <property type="molecule type" value="Genomic_DNA"/>
</dbReference>
<dbReference type="PRINTS" id="PR00368">
    <property type="entry name" value="FADPNR"/>
</dbReference>
<evidence type="ECO:0000256" key="2">
    <source>
        <dbReference type="ARBA" id="ARBA00022630"/>
    </source>
</evidence>
<gene>
    <name evidence="6" type="ORF">JOC49_001395</name>
</gene>
<dbReference type="PANTHER" id="PTHR43429:SF3">
    <property type="entry name" value="NITRITE REDUCTASE [NAD(P)H]"/>
    <property type="match status" value="1"/>
</dbReference>
<evidence type="ECO:0000313" key="7">
    <source>
        <dbReference type="Proteomes" id="UP000767854"/>
    </source>
</evidence>
<dbReference type="RefSeq" id="WP_204663761.1">
    <property type="nucleotide sequence ID" value="NZ_JAFBDT010000009.1"/>
</dbReference>
<comment type="cofactor">
    <cofactor evidence="1">
        <name>FAD</name>
        <dbReference type="ChEBI" id="CHEBI:57692"/>
    </cofactor>
</comment>
<dbReference type="InterPro" id="IPR023753">
    <property type="entry name" value="FAD/NAD-binding_dom"/>
</dbReference>
<comment type="caution">
    <text evidence="6">The sequence shown here is derived from an EMBL/GenBank/DDBJ whole genome shotgun (WGS) entry which is preliminary data.</text>
</comment>
<dbReference type="Gene3D" id="3.50.50.60">
    <property type="entry name" value="FAD/NAD(P)-binding domain"/>
    <property type="match status" value="2"/>
</dbReference>
<feature type="domain" description="NADH-rubredoxin oxidoreductase C-terminal" evidence="5">
    <location>
        <begin position="311"/>
        <end position="379"/>
    </location>
</feature>
<keyword evidence="3" id="KW-0274">FAD</keyword>
<sequence>MSKKIIIGNGAAGNAALEEILKSQESHHVTVISSEPTPAYYRPMLSEYLSEAKLPKRFYLHELSWYSDNHVDFINGKTVTEIHPDTNQVSIGTQKLHYDVLILATGSNNFIPPMPGADLENVISLRTLEDAETIKQMAMKAKKTAIIGGGLLGLELGWQLIKAGLSVDVIEMMDRLLPRQLDPEASEIFEQKVEAAGIHVIKGVQTKAVLGDTKAESVELGNGATIEADFVAFSIGVRADIKLAKAAGIKTDRGICVDDHMRTNYENIFAAGDCAEFKGINYAIWPEATDQGKIAGLNAIGKRAVYDPIVPFNIYSGMNMRLFSIGDVGGNPGLNYETHKNQDDTHFEKYYFVDDVIVGGILLDDISKSAKLKKALLSKTHKSEFLGSL</sequence>
<dbReference type="InterPro" id="IPR016156">
    <property type="entry name" value="FAD/NAD-linked_Rdtase_dimer_sf"/>
</dbReference>
<dbReference type="Pfam" id="PF18267">
    <property type="entry name" value="Rubredoxin_C"/>
    <property type="match status" value="1"/>
</dbReference>
<name>A0ABS2MR34_9FIRM</name>
<evidence type="ECO:0000259" key="4">
    <source>
        <dbReference type="Pfam" id="PF07992"/>
    </source>
</evidence>